<dbReference type="GO" id="GO:0043565">
    <property type="term" value="F:sequence-specific DNA binding"/>
    <property type="evidence" value="ECO:0007669"/>
    <property type="project" value="TreeGrafter"/>
</dbReference>
<dbReference type="Pfam" id="PF03466">
    <property type="entry name" value="LysR_substrate"/>
    <property type="match status" value="1"/>
</dbReference>
<dbReference type="InterPro" id="IPR036388">
    <property type="entry name" value="WH-like_DNA-bd_sf"/>
</dbReference>
<dbReference type="AlphaFoldDB" id="A0A1I7DDM6"/>
<evidence type="ECO:0000256" key="3">
    <source>
        <dbReference type="ARBA" id="ARBA00023125"/>
    </source>
</evidence>
<organism evidence="6 7">
    <name type="scientific">Pseudovibrio denitrificans</name>
    <dbReference type="NCBI Taxonomy" id="258256"/>
    <lineage>
        <taxon>Bacteria</taxon>
        <taxon>Pseudomonadati</taxon>
        <taxon>Pseudomonadota</taxon>
        <taxon>Alphaproteobacteria</taxon>
        <taxon>Hyphomicrobiales</taxon>
        <taxon>Stappiaceae</taxon>
        <taxon>Pseudovibrio</taxon>
    </lineage>
</organism>
<keyword evidence="3 6" id="KW-0238">DNA-binding</keyword>
<dbReference type="EMBL" id="FPBD01000008">
    <property type="protein sequence ID" value="SFU09812.1"/>
    <property type="molecule type" value="Genomic_DNA"/>
</dbReference>
<dbReference type="InterPro" id="IPR000847">
    <property type="entry name" value="LysR_HTH_N"/>
</dbReference>
<dbReference type="InterPro" id="IPR058163">
    <property type="entry name" value="LysR-type_TF_proteobact-type"/>
</dbReference>
<evidence type="ECO:0000313" key="7">
    <source>
        <dbReference type="Proteomes" id="UP000183371"/>
    </source>
</evidence>
<keyword evidence="4" id="KW-0804">Transcription</keyword>
<feature type="domain" description="HTH lysR-type" evidence="5">
    <location>
        <begin position="15"/>
        <end position="67"/>
    </location>
</feature>
<protein>
    <submittedName>
        <fullName evidence="6">DNA-binding transcriptional regulator, LysR family</fullName>
    </submittedName>
</protein>
<dbReference type="GO" id="GO:0003700">
    <property type="term" value="F:DNA-binding transcription factor activity"/>
    <property type="evidence" value="ECO:0007669"/>
    <property type="project" value="InterPro"/>
</dbReference>
<reference evidence="7" key="1">
    <citation type="submission" date="2016-10" db="EMBL/GenBank/DDBJ databases">
        <authorList>
            <person name="Varghese N."/>
            <person name="Submissions S."/>
        </authorList>
    </citation>
    <scope>NUCLEOTIDE SEQUENCE [LARGE SCALE GENOMIC DNA]</scope>
    <source>
        <strain evidence="7">DSM 17465</strain>
    </source>
</reference>
<dbReference type="InterPro" id="IPR036390">
    <property type="entry name" value="WH_DNA-bd_sf"/>
</dbReference>
<dbReference type="Proteomes" id="UP000183371">
    <property type="component" value="Unassembled WGS sequence"/>
</dbReference>
<dbReference type="SUPFAM" id="SSF46785">
    <property type="entry name" value="Winged helix' DNA-binding domain"/>
    <property type="match status" value="1"/>
</dbReference>
<dbReference type="GO" id="GO:0006351">
    <property type="term" value="P:DNA-templated transcription"/>
    <property type="evidence" value="ECO:0007669"/>
    <property type="project" value="TreeGrafter"/>
</dbReference>
<sequence>MSNRKVNLLGRLPSLRAFEATVRCGNIAAAADELCVTEGAISKHIKTLETELGAKLFTRVSRRNLPTPAGEKLFQETRSAFALLRQAEQSFSHDLSSKPFVLAAPSTSLLRVIIPNAHLIQAVIGDRPLQFVADDTHRGIVDASYSLSLRVEELPDVPNTVFKLADEEFGLVISPLLLSPEIANPAATLTNYNCLIPKDRPHIWESWVAESSTTLAPAANTTYFDEMYLVLQGAEAGLGPTIAPRPLVTEALKNNRLWTPFGFHKRKGTYFTIAPLETDLDPDFQRVSEVLKGMFAQD</sequence>
<evidence type="ECO:0000313" key="6">
    <source>
        <dbReference type="EMBL" id="SFU09812.1"/>
    </source>
</evidence>
<evidence type="ECO:0000259" key="5">
    <source>
        <dbReference type="PROSITE" id="PS50931"/>
    </source>
</evidence>
<dbReference type="PANTHER" id="PTHR30537:SF74">
    <property type="entry name" value="HTH-TYPE TRANSCRIPTIONAL REGULATOR TRPI"/>
    <property type="match status" value="1"/>
</dbReference>
<dbReference type="SUPFAM" id="SSF53850">
    <property type="entry name" value="Periplasmic binding protein-like II"/>
    <property type="match status" value="1"/>
</dbReference>
<gene>
    <name evidence="6" type="ORF">SAMN05444141_108196</name>
</gene>
<dbReference type="InterPro" id="IPR005119">
    <property type="entry name" value="LysR_subst-bd"/>
</dbReference>
<dbReference type="PANTHER" id="PTHR30537">
    <property type="entry name" value="HTH-TYPE TRANSCRIPTIONAL REGULATOR"/>
    <property type="match status" value="1"/>
</dbReference>
<evidence type="ECO:0000256" key="2">
    <source>
        <dbReference type="ARBA" id="ARBA00023015"/>
    </source>
</evidence>
<evidence type="ECO:0000256" key="1">
    <source>
        <dbReference type="ARBA" id="ARBA00009437"/>
    </source>
</evidence>
<keyword evidence="2" id="KW-0805">Transcription regulation</keyword>
<evidence type="ECO:0000256" key="4">
    <source>
        <dbReference type="ARBA" id="ARBA00023163"/>
    </source>
</evidence>
<dbReference type="Gene3D" id="1.10.10.10">
    <property type="entry name" value="Winged helix-like DNA-binding domain superfamily/Winged helix DNA-binding domain"/>
    <property type="match status" value="1"/>
</dbReference>
<dbReference type="PROSITE" id="PS50931">
    <property type="entry name" value="HTH_LYSR"/>
    <property type="match status" value="1"/>
</dbReference>
<dbReference type="PRINTS" id="PR00039">
    <property type="entry name" value="HTHLYSR"/>
</dbReference>
<dbReference type="Pfam" id="PF00126">
    <property type="entry name" value="HTH_1"/>
    <property type="match status" value="1"/>
</dbReference>
<name>A0A1I7DDM6_9HYPH</name>
<comment type="similarity">
    <text evidence="1">Belongs to the LysR transcriptional regulatory family.</text>
</comment>
<proteinExistence type="inferred from homology"/>
<keyword evidence="7" id="KW-1185">Reference proteome</keyword>
<accession>A0A1I7DDM6</accession>
<dbReference type="RefSeq" id="WP_054783745.1">
    <property type="nucleotide sequence ID" value="NZ_FPBD01000008.1"/>
</dbReference>
<dbReference type="Gene3D" id="3.40.190.10">
    <property type="entry name" value="Periplasmic binding protein-like II"/>
    <property type="match status" value="1"/>
</dbReference>